<evidence type="ECO:0000256" key="5">
    <source>
        <dbReference type="ARBA" id="ARBA00022989"/>
    </source>
</evidence>
<evidence type="ECO:0000259" key="8">
    <source>
        <dbReference type="PROSITE" id="PS50928"/>
    </source>
</evidence>
<proteinExistence type="inferred from homology"/>
<keyword evidence="5 7" id="KW-1133">Transmembrane helix</keyword>
<protein>
    <submittedName>
        <fullName evidence="9">Sugar ABC transporter permease</fullName>
    </submittedName>
</protein>
<reference evidence="9 10" key="1">
    <citation type="submission" date="2018-12" db="EMBL/GenBank/DDBJ databases">
        <title>Draft genome sequence of Embleya hyalina NBRC 13850T.</title>
        <authorList>
            <person name="Komaki H."/>
            <person name="Hosoyama A."/>
            <person name="Kimura A."/>
            <person name="Ichikawa N."/>
            <person name="Tamura T."/>
        </authorList>
    </citation>
    <scope>NUCLEOTIDE SEQUENCE [LARGE SCALE GENOMIC DNA]</scope>
    <source>
        <strain evidence="9 10">NBRC 13850</strain>
    </source>
</reference>
<accession>A0A401Z308</accession>
<evidence type="ECO:0000256" key="3">
    <source>
        <dbReference type="ARBA" id="ARBA00022475"/>
    </source>
</evidence>
<keyword evidence="3" id="KW-1003">Cell membrane</keyword>
<dbReference type="PANTHER" id="PTHR43227:SF8">
    <property type="entry name" value="DIACETYLCHITOBIOSE UPTAKE SYSTEM PERMEASE PROTEIN DASB"/>
    <property type="match status" value="1"/>
</dbReference>
<dbReference type="GO" id="GO:0055085">
    <property type="term" value="P:transmembrane transport"/>
    <property type="evidence" value="ECO:0007669"/>
    <property type="project" value="InterPro"/>
</dbReference>
<dbReference type="PROSITE" id="PS50928">
    <property type="entry name" value="ABC_TM1"/>
    <property type="match status" value="1"/>
</dbReference>
<evidence type="ECO:0000256" key="6">
    <source>
        <dbReference type="ARBA" id="ARBA00023136"/>
    </source>
</evidence>
<feature type="transmembrane region" description="Helical" evidence="7">
    <location>
        <begin position="81"/>
        <end position="105"/>
    </location>
</feature>
<keyword evidence="10" id="KW-1185">Reference proteome</keyword>
<sequence length="304" mass="33166">MSAPIPRRKRRRSAPLMFLAPFGVLFAAMYAVPVGYAIVESLHKMQRSGLGLTPPKRVYAGFENYTKALHDDALWHGVGRVLLFGAIQVPVMLGLALVLALLLDAKSARLKGFFRTAYFLPYAIPGVVATILWAFLYMPRSSPVVSMLDAVGLPSDFLGEDAVLWSIANVVTWTWTGYNMLVIYSALQAIPQELYEAAELDGCGPWRTAWRIKVPLVAPAIALTTVFSVIGTLQLYTEPRVLRPLTSSLDADYTPIMSAYHKAVENNDYGQGAAVSVLLALGTCVLSFAVLKISARLTNGRSSL</sequence>
<feature type="transmembrane region" description="Helical" evidence="7">
    <location>
        <begin position="117"/>
        <end position="138"/>
    </location>
</feature>
<dbReference type="CDD" id="cd06261">
    <property type="entry name" value="TM_PBP2"/>
    <property type="match status" value="1"/>
</dbReference>
<dbReference type="SUPFAM" id="SSF161098">
    <property type="entry name" value="MetI-like"/>
    <property type="match status" value="1"/>
</dbReference>
<dbReference type="PANTHER" id="PTHR43227">
    <property type="entry name" value="BLL4140 PROTEIN"/>
    <property type="match status" value="1"/>
</dbReference>
<feature type="domain" description="ABC transmembrane type-1" evidence="8">
    <location>
        <begin position="78"/>
        <end position="290"/>
    </location>
</feature>
<dbReference type="EMBL" id="BIFH01000047">
    <property type="protein sequence ID" value="GCE01285.1"/>
    <property type="molecule type" value="Genomic_DNA"/>
</dbReference>
<dbReference type="InterPro" id="IPR000515">
    <property type="entry name" value="MetI-like"/>
</dbReference>
<evidence type="ECO:0000313" key="9">
    <source>
        <dbReference type="EMBL" id="GCE01285.1"/>
    </source>
</evidence>
<name>A0A401Z308_9ACTN</name>
<evidence type="ECO:0000256" key="2">
    <source>
        <dbReference type="ARBA" id="ARBA00022448"/>
    </source>
</evidence>
<comment type="caution">
    <text evidence="9">The sequence shown here is derived from an EMBL/GenBank/DDBJ whole genome shotgun (WGS) entry which is preliminary data.</text>
</comment>
<comment type="similarity">
    <text evidence="7">Belongs to the binding-protein-dependent transport system permease family.</text>
</comment>
<dbReference type="InterPro" id="IPR035906">
    <property type="entry name" value="MetI-like_sf"/>
</dbReference>
<keyword evidence="4 7" id="KW-0812">Transmembrane</keyword>
<dbReference type="Gene3D" id="1.10.3720.10">
    <property type="entry name" value="MetI-like"/>
    <property type="match status" value="1"/>
</dbReference>
<keyword evidence="2 7" id="KW-0813">Transport</keyword>
<evidence type="ECO:0000313" key="10">
    <source>
        <dbReference type="Proteomes" id="UP000286931"/>
    </source>
</evidence>
<evidence type="ECO:0000256" key="1">
    <source>
        <dbReference type="ARBA" id="ARBA00004651"/>
    </source>
</evidence>
<feature type="transmembrane region" description="Helical" evidence="7">
    <location>
        <begin position="16"/>
        <end position="39"/>
    </location>
</feature>
<feature type="transmembrane region" description="Helical" evidence="7">
    <location>
        <begin position="216"/>
        <end position="236"/>
    </location>
</feature>
<feature type="transmembrane region" description="Helical" evidence="7">
    <location>
        <begin position="269"/>
        <end position="291"/>
    </location>
</feature>
<dbReference type="Proteomes" id="UP000286931">
    <property type="component" value="Unassembled WGS sequence"/>
</dbReference>
<organism evidence="9 10">
    <name type="scientific">Embleya hyalina</name>
    <dbReference type="NCBI Taxonomy" id="516124"/>
    <lineage>
        <taxon>Bacteria</taxon>
        <taxon>Bacillati</taxon>
        <taxon>Actinomycetota</taxon>
        <taxon>Actinomycetes</taxon>
        <taxon>Kitasatosporales</taxon>
        <taxon>Streptomycetaceae</taxon>
        <taxon>Embleya</taxon>
    </lineage>
</organism>
<dbReference type="AlphaFoldDB" id="A0A401Z308"/>
<dbReference type="InterPro" id="IPR050809">
    <property type="entry name" value="UgpAE/MalFG_permease"/>
</dbReference>
<feature type="transmembrane region" description="Helical" evidence="7">
    <location>
        <begin position="162"/>
        <end position="184"/>
    </location>
</feature>
<evidence type="ECO:0000256" key="7">
    <source>
        <dbReference type="RuleBase" id="RU363032"/>
    </source>
</evidence>
<dbReference type="GO" id="GO:0005886">
    <property type="term" value="C:plasma membrane"/>
    <property type="evidence" value="ECO:0007669"/>
    <property type="project" value="UniProtKB-SubCell"/>
</dbReference>
<gene>
    <name evidence="9" type="ORF">EHYA_09049</name>
</gene>
<keyword evidence="6 7" id="KW-0472">Membrane</keyword>
<comment type="subcellular location">
    <subcellularLocation>
        <location evidence="1 7">Cell membrane</location>
        <topology evidence="1 7">Multi-pass membrane protein</topology>
    </subcellularLocation>
</comment>
<dbReference type="Pfam" id="PF00528">
    <property type="entry name" value="BPD_transp_1"/>
    <property type="match status" value="1"/>
</dbReference>
<evidence type="ECO:0000256" key="4">
    <source>
        <dbReference type="ARBA" id="ARBA00022692"/>
    </source>
</evidence>